<dbReference type="GO" id="GO:0070006">
    <property type="term" value="F:metalloaminopeptidase activity"/>
    <property type="evidence" value="ECO:0007669"/>
    <property type="project" value="UniProtKB-UniRule"/>
</dbReference>
<dbReference type="Gene3D" id="3.90.230.10">
    <property type="entry name" value="Creatinase/methionine aminopeptidase superfamily"/>
    <property type="match status" value="1"/>
</dbReference>
<feature type="binding site" evidence="5">
    <location>
        <position position="293"/>
    </location>
    <ligand>
        <name>substrate</name>
    </ligand>
</feature>
<dbReference type="InterPro" id="IPR001714">
    <property type="entry name" value="Pept_M24_MAP"/>
</dbReference>
<dbReference type="EC" id="3.4.11.18" evidence="6"/>
<dbReference type="Pfam" id="PF00557">
    <property type="entry name" value="Peptidase_M24"/>
    <property type="match status" value="1"/>
</dbReference>
<dbReference type="PANTHER" id="PTHR43330:SF8">
    <property type="entry name" value="METHIONINE AMINOPEPTIDASE 1D, MITOCHONDRIAL"/>
    <property type="match status" value="1"/>
</dbReference>
<dbReference type="AlphaFoldDB" id="A0A7R8X734"/>
<dbReference type="SUPFAM" id="SSF55920">
    <property type="entry name" value="Creatinase/aminopeptidase"/>
    <property type="match status" value="1"/>
</dbReference>
<dbReference type="InterPro" id="IPR002467">
    <property type="entry name" value="Pept_M24A_MAP1"/>
</dbReference>
<feature type="binding site" evidence="5">
    <location>
        <position position="447"/>
    </location>
    <ligand>
        <name>a divalent metal cation</name>
        <dbReference type="ChEBI" id="CHEBI:60240"/>
        <label>2</label>
        <note>catalytic</note>
    </ligand>
</feature>
<keyword evidence="3 5" id="KW-0479">Metal-binding</keyword>
<dbReference type="PRINTS" id="PR00599">
    <property type="entry name" value="MAPEPTIDASE"/>
</dbReference>
<evidence type="ECO:0000256" key="5">
    <source>
        <dbReference type="HAMAP-Rule" id="MF_03174"/>
    </source>
</evidence>
<feature type="domain" description="Peptidase M24" evidence="7">
    <location>
        <begin position="227"/>
        <end position="454"/>
    </location>
</feature>
<comment type="cofactor">
    <cofactor evidence="5">
        <name>Co(2+)</name>
        <dbReference type="ChEBI" id="CHEBI:48828"/>
    </cofactor>
    <cofactor evidence="5">
        <name>Zn(2+)</name>
        <dbReference type="ChEBI" id="CHEBI:29105"/>
    </cofactor>
    <cofactor evidence="5">
        <name>Mn(2+)</name>
        <dbReference type="ChEBI" id="CHEBI:29035"/>
    </cofactor>
    <cofactor evidence="5">
        <name>Fe(2+)</name>
        <dbReference type="ChEBI" id="CHEBI:29033"/>
    </cofactor>
    <text evidence="5">Binds 2 divalent metal cations per subunit. Has a high-affinity and a low affinity metal-binding site. The true nature of the physiological cofactor is under debate. The enzyme is active with cobalt, zinc, manganese or divalent iron ions. Most likely, methionine aminopeptidases function as mononuclear Fe(2+)-metalloproteases under physiological conditions, and the catalytically relevant metal-binding site has been assigned to the histidine-containing high-affinity site.</text>
</comment>
<evidence type="ECO:0000256" key="6">
    <source>
        <dbReference type="RuleBase" id="RU003653"/>
    </source>
</evidence>
<dbReference type="OrthoDB" id="3209743at2759"/>
<feature type="binding site" evidence="5">
    <location>
        <position position="310"/>
    </location>
    <ligand>
        <name>a divalent metal cation</name>
        <dbReference type="ChEBI" id="CHEBI:60240"/>
        <label>1</label>
    </ligand>
</feature>
<keyword evidence="2 5" id="KW-0645">Protease</keyword>
<evidence type="ECO:0000256" key="3">
    <source>
        <dbReference type="ARBA" id="ARBA00022723"/>
    </source>
</evidence>
<dbReference type="CDD" id="cd01086">
    <property type="entry name" value="MetAP1"/>
    <property type="match status" value="1"/>
</dbReference>
<dbReference type="InterPro" id="IPR000994">
    <property type="entry name" value="Pept_M24"/>
</dbReference>
<dbReference type="PANTHER" id="PTHR43330">
    <property type="entry name" value="METHIONINE AMINOPEPTIDASE"/>
    <property type="match status" value="1"/>
</dbReference>
<evidence type="ECO:0000256" key="4">
    <source>
        <dbReference type="ARBA" id="ARBA00022801"/>
    </source>
</evidence>
<comment type="similarity">
    <text evidence="5">Belongs to the peptidase M24A family. Methionine aminopeptidase type 1 subfamily.</text>
</comment>
<evidence type="ECO:0000256" key="2">
    <source>
        <dbReference type="ARBA" id="ARBA00022670"/>
    </source>
</evidence>
<evidence type="ECO:0000259" key="7">
    <source>
        <dbReference type="Pfam" id="PF00557"/>
    </source>
</evidence>
<comment type="catalytic activity">
    <reaction evidence="5 6">
        <text>Release of N-terminal amino acids, preferentially methionine, from peptides and arylamides.</text>
        <dbReference type="EC" id="3.4.11.18"/>
    </reaction>
</comment>
<feature type="binding site" evidence="5">
    <location>
        <position position="321"/>
    </location>
    <ligand>
        <name>a divalent metal cation</name>
        <dbReference type="ChEBI" id="CHEBI:60240"/>
        <label>1</label>
    </ligand>
</feature>
<feature type="binding site" evidence="5">
    <location>
        <position position="321"/>
    </location>
    <ligand>
        <name>a divalent metal cation</name>
        <dbReference type="ChEBI" id="CHEBI:60240"/>
        <label>2</label>
        <note>catalytic</note>
    </ligand>
</feature>
<dbReference type="EMBL" id="CAJPEV010000194">
    <property type="protein sequence ID" value="CAG0882132.1"/>
    <property type="molecule type" value="Genomic_DNA"/>
</dbReference>
<dbReference type="GO" id="GO:0004239">
    <property type="term" value="F:initiator methionyl aminopeptidase activity"/>
    <property type="evidence" value="ECO:0007669"/>
    <property type="project" value="UniProtKB-UniRule"/>
</dbReference>
<evidence type="ECO:0000313" key="8">
    <source>
        <dbReference type="EMBL" id="CAD7241913.1"/>
    </source>
</evidence>
<gene>
    <name evidence="8" type="ORF">DSTB1V02_LOCUS1889</name>
</gene>
<name>A0A7R8X734_9CRUS</name>
<dbReference type="InterPro" id="IPR036005">
    <property type="entry name" value="Creatinase/aminopeptidase-like"/>
</dbReference>
<reference evidence="8" key="1">
    <citation type="submission" date="2020-11" db="EMBL/GenBank/DDBJ databases">
        <authorList>
            <person name="Tran Van P."/>
        </authorList>
    </citation>
    <scope>NUCLEOTIDE SEQUENCE</scope>
</reference>
<dbReference type="NCBIfam" id="TIGR00500">
    <property type="entry name" value="met_pdase_I"/>
    <property type="match status" value="1"/>
</dbReference>
<protein>
    <recommendedName>
        <fullName evidence="6">Methionine aminopeptidase</fullName>
        <ecNumber evidence="6">3.4.11.18</ecNumber>
    </recommendedName>
</protein>
<dbReference type="GO" id="GO:0046872">
    <property type="term" value="F:metal ion binding"/>
    <property type="evidence" value="ECO:0007669"/>
    <property type="project" value="UniProtKB-UniRule"/>
</dbReference>
<organism evidence="8">
    <name type="scientific">Darwinula stevensoni</name>
    <dbReference type="NCBI Taxonomy" id="69355"/>
    <lineage>
        <taxon>Eukaryota</taxon>
        <taxon>Metazoa</taxon>
        <taxon>Ecdysozoa</taxon>
        <taxon>Arthropoda</taxon>
        <taxon>Crustacea</taxon>
        <taxon>Oligostraca</taxon>
        <taxon>Ostracoda</taxon>
        <taxon>Podocopa</taxon>
        <taxon>Podocopida</taxon>
        <taxon>Darwinulocopina</taxon>
        <taxon>Darwinuloidea</taxon>
        <taxon>Darwinulidae</taxon>
        <taxon>Darwinula</taxon>
    </lineage>
</organism>
<keyword evidence="4 5" id="KW-0378">Hydrolase</keyword>
<keyword evidence="1 5" id="KW-0031">Aminopeptidase</keyword>
<feature type="binding site" evidence="5">
    <location>
        <position position="416"/>
    </location>
    <ligand>
        <name>a divalent metal cation</name>
        <dbReference type="ChEBI" id="CHEBI:60240"/>
        <label>2</label>
        <note>catalytic</note>
    </ligand>
</feature>
<feature type="binding site" evidence="5">
    <location>
        <position position="391"/>
    </location>
    <ligand>
        <name>substrate</name>
    </ligand>
</feature>
<feature type="binding site" evidence="5">
    <location>
        <position position="384"/>
    </location>
    <ligand>
        <name>a divalent metal cation</name>
        <dbReference type="ChEBI" id="CHEBI:60240"/>
        <label>2</label>
        <note>catalytic</note>
    </ligand>
</feature>
<dbReference type="GO" id="GO:0006508">
    <property type="term" value="P:proteolysis"/>
    <property type="evidence" value="ECO:0007669"/>
    <property type="project" value="UniProtKB-KW"/>
</dbReference>
<dbReference type="Proteomes" id="UP000677054">
    <property type="component" value="Unassembled WGS sequence"/>
</dbReference>
<dbReference type="HAMAP" id="MF_01974">
    <property type="entry name" value="MetAP_1"/>
    <property type="match status" value="1"/>
</dbReference>
<evidence type="ECO:0000256" key="1">
    <source>
        <dbReference type="ARBA" id="ARBA00022438"/>
    </source>
</evidence>
<accession>A0A7R8X734</accession>
<sequence length="462" mass="51261">MQTDGDNVPPYSKQAIEIIDRIQQREADNAMVISQFKSLLEGLSEEQARQVMNDCHKKCLGHGGDFPQKFAFVYSQFRKQLFHSPQSAPMLQLAVLFKSNSPDDYTALLNQLRLEVVKDTQREPGAKCHLLMMLESLISEGGRLGEDGKKFYEGQGVDKSLLQLSCQVVHEMKNLKSHGSYEIVRPHPRVDKKRSFPSEISLPPYHESGIPPEPSKTPDLKAAWQVEQMRKAGKIARSILKTVGQSIKIGMRADEIDDLVYEMCLANRAYPSPLNYRGFPSSCCTSVNNVACHGIPDSRPLSNGDIITVDVTVYLDGYHGDCAETFLIGEVDEFGRHLVDVARLCRDEAIQHCGPGQPFQVIGHIVETTAEKHGLKVVPVFAGHGIGTYFHGPPDVLHCHNNGEEQMTSGMVFTVEPILSQGGSQVVILEDGWTAMTLDNARTAQFEHTIHITDDGVEILTL</sequence>
<feature type="binding site" evidence="5">
    <location>
        <position position="447"/>
    </location>
    <ligand>
        <name>a divalent metal cation</name>
        <dbReference type="ChEBI" id="CHEBI:60240"/>
        <label>1</label>
    </ligand>
</feature>
<evidence type="ECO:0000313" key="9">
    <source>
        <dbReference type="Proteomes" id="UP000677054"/>
    </source>
</evidence>
<keyword evidence="9" id="KW-1185">Reference proteome</keyword>
<proteinExistence type="inferred from homology"/>
<comment type="function">
    <text evidence="6">Cotranslationally removes the N-terminal methionine from nascent proteins. The N-terminal methionine is often cleaved when the second residue in the primary sequence is small and uncharged (Met-Ala-, Cys, Gly, Pro, Ser, Thr, or Val).</text>
</comment>
<dbReference type="EMBL" id="LR899711">
    <property type="protein sequence ID" value="CAD7241913.1"/>
    <property type="molecule type" value="Genomic_DNA"/>
</dbReference>